<evidence type="ECO:0000313" key="3">
    <source>
        <dbReference type="Proteomes" id="UP001501666"/>
    </source>
</evidence>
<dbReference type="Pfam" id="PF07878">
    <property type="entry name" value="RHH_5"/>
    <property type="match status" value="1"/>
</dbReference>
<dbReference type="EMBL" id="BAAATE010000005">
    <property type="protein sequence ID" value="GAA2657076.1"/>
    <property type="molecule type" value="Genomic_DNA"/>
</dbReference>
<proteinExistence type="predicted"/>
<dbReference type="InterPro" id="IPR012869">
    <property type="entry name" value="RHH_5"/>
</dbReference>
<keyword evidence="3" id="KW-1185">Reference proteome</keyword>
<dbReference type="RefSeq" id="WP_346146389.1">
    <property type="nucleotide sequence ID" value="NZ_BAAATE010000005.1"/>
</dbReference>
<dbReference type="SUPFAM" id="SSF47598">
    <property type="entry name" value="Ribbon-helix-helix"/>
    <property type="match status" value="1"/>
</dbReference>
<gene>
    <name evidence="2" type="ORF">GCM10010412_027510</name>
</gene>
<accession>A0ABP6E0E0</accession>
<evidence type="ECO:0000313" key="2">
    <source>
        <dbReference type="EMBL" id="GAA2657076.1"/>
    </source>
</evidence>
<sequence>MAVKITISIPEDLHEELKMWAERTGGTVSGFFADLAQQRLDADRASRERLARLVAKDRAVDPEGYDQRRAEMRERMHAAQKAAAAKKVNAA</sequence>
<organism evidence="2 3">
    <name type="scientific">Nonomuraea recticatena</name>
    <dbReference type="NCBI Taxonomy" id="46178"/>
    <lineage>
        <taxon>Bacteria</taxon>
        <taxon>Bacillati</taxon>
        <taxon>Actinomycetota</taxon>
        <taxon>Actinomycetes</taxon>
        <taxon>Streptosporangiales</taxon>
        <taxon>Streptosporangiaceae</taxon>
        <taxon>Nonomuraea</taxon>
    </lineage>
</organism>
<comment type="caution">
    <text evidence="2">The sequence shown here is derived from an EMBL/GenBank/DDBJ whole genome shotgun (WGS) entry which is preliminary data.</text>
</comment>
<evidence type="ECO:0000259" key="1">
    <source>
        <dbReference type="Pfam" id="PF07878"/>
    </source>
</evidence>
<name>A0ABP6E0E0_9ACTN</name>
<reference evidence="3" key="1">
    <citation type="journal article" date="2019" name="Int. J. Syst. Evol. Microbiol.">
        <title>The Global Catalogue of Microorganisms (GCM) 10K type strain sequencing project: providing services to taxonomists for standard genome sequencing and annotation.</title>
        <authorList>
            <consortium name="The Broad Institute Genomics Platform"/>
            <consortium name="The Broad Institute Genome Sequencing Center for Infectious Disease"/>
            <person name="Wu L."/>
            <person name="Ma J."/>
        </authorList>
    </citation>
    <scope>NUCLEOTIDE SEQUENCE [LARGE SCALE GENOMIC DNA]</scope>
    <source>
        <strain evidence="3">JCM 6835</strain>
    </source>
</reference>
<dbReference type="Proteomes" id="UP001501666">
    <property type="component" value="Unassembled WGS sequence"/>
</dbReference>
<protein>
    <recommendedName>
        <fullName evidence="1">CopG-like ribbon-helix-helix domain-containing protein</fullName>
    </recommendedName>
</protein>
<dbReference type="InterPro" id="IPR010985">
    <property type="entry name" value="Ribbon_hlx_hlx"/>
</dbReference>
<feature type="domain" description="CopG-like ribbon-helix-helix" evidence="1">
    <location>
        <begin position="5"/>
        <end position="42"/>
    </location>
</feature>